<proteinExistence type="predicted"/>
<evidence type="ECO:0000313" key="2">
    <source>
        <dbReference type="Proteomes" id="UP000655420"/>
    </source>
</evidence>
<gene>
    <name evidence="1" type="ORF">H0I76_00690</name>
</gene>
<organism evidence="1 2">
    <name type="scientific">Thermohalobaculum xanthum</name>
    <dbReference type="NCBI Taxonomy" id="2753746"/>
    <lineage>
        <taxon>Bacteria</taxon>
        <taxon>Pseudomonadati</taxon>
        <taxon>Pseudomonadota</taxon>
        <taxon>Alphaproteobacteria</taxon>
        <taxon>Rhodobacterales</taxon>
        <taxon>Paracoccaceae</taxon>
        <taxon>Thermohalobaculum</taxon>
    </lineage>
</organism>
<protein>
    <submittedName>
        <fullName evidence="1">Uncharacterized protein</fullName>
    </submittedName>
</protein>
<accession>A0A8J7M3W5</accession>
<dbReference type="RefSeq" id="WP_200605707.1">
    <property type="nucleotide sequence ID" value="NZ_JAEHHL010000001.1"/>
</dbReference>
<name>A0A8J7M3W5_9RHOB</name>
<reference evidence="1" key="1">
    <citation type="submission" date="2020-12" db="EMBL/GenBank/DDBJ databases">
        <title>Bacterial taxonomy.</title>
        <authorList>
            <person name="Pan X."/>
        </authorList>
    </citation>
    <scope>NUCLEOTIDE SEQUENCE</scope>
    <source>
        <strain evidence="1">M0105</strain>
    </source>
</reference>
<dbReference type="AlphaFoldDB" id="A0A8J7M3W5"/>
<comment type="caution">
    <text evidence="1">The sequence shown here is derived from an EMBL/GenBank/DDBJ whole genome shotgun (WGS) entry which is preliminary data.</text>
</comment>
<evidence type="ECO:0000313" key="1">
    <source>
        <dbReference type="EMBL" id="MBK0397694.1"/>
    </source>
</evidence>
<dbReference type="EMBL" id="JAEHHL010000001">
    <property type="protein sequence ID" value="MBK0397694.1"/>
    <property type="molecule type" value="Genomic_DNA"/>
</dbReference>
<dbReference type="Proteomes" id="UP000655420">
    <property type="component" value="Unassembled WGS sequence"/>
</dbReference>
<keyword evidence="2" id="KW-1185">Reference proteome</keyword>
<sequence>MRSTLRHARRIFADLARELEAETDRLWGVARDEGDEARLKLVLDLAQRTHKAFQTVNEIEVKLIKAEDIAVPGRNVIDLEAARAEIARRLDRLAA</sequence>